<dbReference type="InterPro" id="IPR001375">
    <property type="entry name" value="Peptidase_S9_cat"/>
</dbReference>
<dbReference type="InterPro" id="IPR002469">
    <property type="entry name" value="Peptidase_S9B_N"/>
</dbReference>
<dbReference type="Gene3D" id="3.40.50.1820">
    <property type="entry name" value="alpha/beta hydrolase"/>
    <property type="match status" value="1"/>
</dbReference>
<dbReference type="InterPro" id="IPR029058">
    <property type="entry name" value="AB_hydrolase_fold"/>
</dbReference>
<evidence type="ECO:0000256" key="1">
    <source>
        <dbReference type="SAM" id="SignalP"/>
    </source>
</evidence>
<evidence type="ECO:0000313" key="5">
    <source>
        <dbReference type="Proteomes" id="UP000620550"/>
    </source>
</evidence>
<evidence type="ECO:0000259" key="3">
    <source>
        <dbReference type="Pfam" id="PF00930"/>
    </source>
</evidence>
<keyword evidence="5" id="KW-1185">Reference proteome</keyword>
<feature type="chain" id="PRO_5047049858" evidence="1">
    <location>
        <begin position="22"/>
        <end position="747"/>
    </location>
</feature>
<feature type="domain" description="Peptidase S9 prolyl oligopeptidase catalytic" evidence="2">
    <location>
        <begin position="544"/>
        <end position="730"/>
    </location>
</feature>
<dbReference type="Pfam" id="PF00326">
    <property type="entry name" value="Peptidase_S9"/>
    <property type="match status" value="1"/>
</dbReference>
<feature type="domain" description="Dipeptidylpeptidase IV N-terminal" evidence="3">
    <location>
        <begin position="139"/>
        <end position="455"/>
    </location>
</feature>
<dbReference type="EMBL" id="BNAF01000013">
    <property type="protein sequence ID" value="GHE45765.1"/>
    <property type="molecule type" value="Genomic_DNA"/>
</dbReference>
<name>A0ABQ3I1R2_9SPHI</name>
<dbReference type="InterPro" id="IPR050278">
    <property type="entry name" value="Serine_Prot_S9B/DPPIV"/>
</dbReference>
<keyword evidence="1" id="KW-0732">Signal</keyword>
<dbReference type="Proteomes" id="UP000620550">
    <property type="component" value="Unassembled WGS sequence"/>
</dbReference>
<accession>A0ABQ3I1R2</accession>
<dbReference type="SUPFAM" id="SSF82171">
    <property type="entry name" value="DPP6 N-terminal domain-like"/>
    <property type="match status" value="1"/>
</dbReference>
<organism evidence="4 5">
    <name type="scientific">Sphingobacterium griseoflavum</name>
    <dbReference type="NCBI Taxonomy" id="1474952"/>
    <lineage>
        <taxon>Bacteria</taxon>
        <taxon>Pseudomonadati</taxon>
        <taxon>Bacteroidota</taxon>
        <taxon>Sphingobacteriia</taxon>
        <taxon>Sphingobacteriales</taxon>
        <taxon>Sphingobacteriaceae</taxon>
        <taxon>Sphingobacterium</taxon>
    </lineage>
</organism>
<dbReference type="PANTHER" id="PTHR11731">
    <property type="entry name" value="PROTEASE FAMILY S9B,C DIPEPTIDYL-PEPTIDASE IV-RELATED"/>
    <property type="match status" value="1"/>
</dbReference>
<dbReference type="SUPFAM" id="SSF53474">
    <property type="entry name" value="alpha/beta-Hydrolases"/>
    <property type="match status" value="1"/>
</dbReference>
<reference evidence="5" key="1">
    <citation type="journal article" date="2019" name="Int. J. Syst. Evol. Microbiol.">
        <title>The Global Catalogue of Microorganisms (GCM) 10K type strain sequencing project: providing services to taxonomists for standard genome sequencing and annotation.</title>
        <authorList>
            <consortium name="The Broad Institute Genomics Platform"/>
            <consortium name="The Broad Institute Genome Sequencing Center for Infectious Disease"/>
            <person name="Wu L."/>
            <person name="Ma J."/>
        </authorList>
    </citation>
    <scope>NUCLEOTIDE SEQUENCE [LARGE SCALE GENOMIC DNA]</scope>
    <source>
        <strain evidence="5">CGMCC 1.12966</strain>
    </source>
</reference>
<dbReference type="PANTHER" id="PTHR11731:SF118">
    <property type="entry name" value="BLR1971 PROTEIN"/>
    <property type="match status" value="1"/>
</dbReference>
<evidence type="ECO:0000259" key="2">
    <source>
        <dbReference type="Pfam" id="PF00326"/>
    </source>
</evidence>
<sequence length="747" mass="85089">MNNKYFLLLVFLIGTAGISVAQGTADDYKRAQELRGKISNKLYDVPTQIKWNDAGTLFWYEKNTSTGKDFVLVDPIAKTKTQLFDLKVLTAALQTEVGKTVDERALSTERMALVDKNQLEFEYDGYSWTWNRTESTLQKKEEVKRDRRGGYWGQRYDDSKAEPIASPDKSQIAYIKNSNIYVAKKADPKSERQLTFDGSTGEYYAAHLHWSPDGKKIATSRVRKAEIRVLTLLESSPSDQLQPKLQTRDYPKPGDALSQYCPVIFNLEKDTLFQTDKTLIDNQFSVSRIQWREDSRAITFEFNKRGHQQYAVVELDAKVGKTRYVINETNKTFIDYSGKRYRQDVQDGKEIIWTSERDGWNHLYLYDGQTGQVKKQITKGEWVVRRVVSVDEKTREIVLEGSGRVKGQDPYFIQYYSVDFDGRNFKELTAENANHTAYFNVGNNYFVDVFSRIDQAPKAILRDKDGKAIMELETADEKALLAAGWKAPEVFTSKARDGKTDIWGIIIRPTNFDPQKKYPVIEYIYAGPHSSFVPKTYIPNPSGMQELAELGFIVVQIDGMGTSNRSKAFQDVCWKNLKDAGFPDRILWMKDAARKYPYMDIEHVGIYGTSAGGQSSTAAVLFHPEFYKVAVSSCGCHDNRMDKIWWNEQWMGWPIGPEYAASSNIEHASNLEGKLMLIVGELDDNVDPSSTYQLTDALIKANKDHELILVPGMGHSSGGDYGEKKRRDFFVKHLLGANPPAWNNPVK</sequence>
<feature type="signal peptide" evidence="1">
    <location>
        <begin position="1"/>
        <end position="21"/>
    </location>
</feature>
<protein>
    <submittedName>
        <fullName evidence="4">Peptidase</fullName>
    </submittedName>
</protein>
<dbReference type="RefSeq" id="WP_189627648.1">
    <property type="nucleotide sequence ID" value="NZ_BNAF01000013.1"/>
</dbReference>
<proteinExistence type="predicted"/>
<dbReference type="Pfam" id="PF00930">
    <property type="entry name" value="DPPIV_N"/>
    <property type="match status" value="1"/>
</dbReference>
<evidence type="ECO:0000313" key="4">
    <source>
        <dbReference type="EMBL" id="GHE45765.1"/>
    </source>
</evidence>
<dbReference type="Gene3D" id="2.140.10.30">
    <property type="entry name" value="Dipeptidylpeptidase IV, N-terminal domain"/>
    <property type="match status" value="1"/>
</dbReference>
<gene>
    <name evidence="4" type="ORF">GCM10017764_31280</name>
</gene>
<comment type="caution">
    <text evidence="4">The sequence shown here is derived from an EMBL/GenBank/DDBJ whole genome shotgun (WGS) entry which is preliminary data.</text>
</comment>